<dbReference type="InterPro" id="IPR007419">
    <property type="entry name" value="BFD-like_2Fe2S-bd_dom"/>
</dbReference>
<dbReference type="AlphaFoldDB" id="A0A381YSN5"/>
<dbReference type="GO" id="GO:0016491">
    <property type="term" value="F:oxidoreductase activity"/>
    <property type="evidence" value="ECO:0007669"/>
    <property type="project" value="UniProtKB-KW"/>
</dbReference>
<dbReference type="InterPro" id="IPR041854">
    <property type="entry name" value="BFD-like_2Fe2S-bd_dom_sf"/>
</dbReference>
<dbReference type="CDD" id="cd19946">
    <property type="entry name" value="GlpA-like_Fer2_BFD-like"/>
    <property type="match status" value="1"/>
</dbReference>
<dbReference type="SUPFAM" id="SSF51905">
    <property type="entry name" value="FAD/NAD(P)-binding domain"/>
    <property type="match status" value="1"/>
</dbReference>
<proteinExistence type="predicted"/>
<dbReference type="InterPro" id="IPR017224">
    <property type="entry name" value="Opine_Oxase_asu/HCN_bsu"/>
</dbReference>
<accession>A0A381YSN5</accession>
<dbReference type="PRINTS" id="PR00368">
    <property type="entry name" value="FADPNR"/>
</dbReference>
<feature type="domain" description="BFD-like [2Fe-2S]-binding" evidence="2">
    <location>
        <begin position="390"/>
        <end position="441"/>
    </location>
</feature>
<protein>
    <recommendedName>
        <fullName evidence="5">FAD/NAD(P)-binding oxidoreductase</fullName>
    </recommendedName>
</protein>
<feature type="domain" description="FAD/NAD(P)-binding" evidence="3">
    <location>
        <begin position="13"/>
        <end position="331"/>
    </location>
</feature>
<reference evidence="4" key="1">
    <citation type="submission" date="2018-05" db="EMBL/GenBank/DDBJ databases">
        <authorList>
            <person name="Lanie J.A."/>
            <person name="Ng W.-L."/>
            <person name="Kazmierczak K.M."/>
            <person name="Andrzejewski T.M."/>
            <person name="Davidsen T.M."/>
            <person name="Wayne K.J."/>
            <person name="Tettelin H."/>
            <person name="Glass J.I."/>
            <person name="Rusch D."/>
            <person name="Podicherti R."/>
            <person name="Tsui H.-C.T."/>
            <person name="Winkler M.E."/>
        </authorList>
    </citation>
    <scope>NUCLEOTIDE SEQUENCE</scope>
</reference>
<feature type="non-terminal residue" evidence="4">
    <location>
        <position position="1"/>
    </location>
</feature>
<dbReference type="PIRSF" id="PIRSF037495">
    <property type="entry name" value="Opine_OX_OoxA/HcnB"/>
    <property type="match status" value="1"/>
</dbReference>
<evidence type="ECO:0000313" key="4">
    <source>
        <dbReference type="EMBL" id="SVA79642.1"/>
    </source>
</evidence>
<organism evidence="4">
    <name type="scientific">marine metagenome</name>
    <dbReference type="NCBI Taxonomy" id="408172"/>
    <lineage>
        <taxon>unclassified sequences</taxon>
        <taxon>metagenomes</taxon>
        <taxon>ecological metagenomes</taxon>
    </lineage>
</organism>
<evidence type="ECO:0000259" key="3">
    <source>
        <dbReference type="Pfam" id="PF07992"/>
    </source>
</evidence>
<dbReference type="InterPro" id="IPR036188">
    <property type="entry name" value="FAD/NAD-bd_sf"/>
</dbReference>
<dbReference type="PANTHER" id="PTHR42949">
    <property type="entry name" value="ANAEROBIC GLYCEROL-3-PHOSPHATE DEHYDROGENASE SUBUNIT B"/>
    <property type="match status" value="1"/>
</dbReference>
<dbReference type="Gene3D" id="3.50.50.60">
    <property type="entry name" value="FAD/NAD(P)-binding domain"/>
    <property type="match status" value="2"/>
</dbReference>
<evidence type="ECO:0000256" key="1">
    <source>
        <dbReference type="ARBA" id="ARBA00023002"/>
    </source>
</evidence>
<dbReference type="InterPro" id="IPR051691">
    <property type="entry name" value="Metab_Enz_Cyan_OpOx_G3PDH"/>
</dbReference>
<dbReference type="PANTHER" id="PTHR42949:SF3">
    <property type="entry name" value="ANAEROBIC GLYCEROL-3-PHOSPHATE DEHYDROGENASE SUBUNIT B"/>
    <property type="match status" value="1"/>
</dbReference>
<dbReference type="EMBL" id="UINC01018884">
    <property type="protein sequence ID" value="SVA79642.1"/>
    <property type="molecule type" value="Genomic_DNA"/>
</dbReference>
<dbReference type="Pfam" id="PF07992">
    <property type="entry name" value="Pyr_redox_2"/>
    <property type="match status" value="1"/>
</dbReference>
<sequence>VTKTFPNDIQNVDLVVLGAGPAGVAAANVASQEGTDVVIIDENSSAGGQIYRAPPNEFKPHDSFKSDEYQEGEKQRKILKNSNVKALFKHRVWSISSDLVVSTVGPNGLSSWHTRSLIIANGALERIIPFPGWTTPGVIGLAASTILLKSQYVLPGQSTVVAGCGPLLIAVANGIIKSGGKVSAIIDLNSKSDWIKAFPRLLSRPDQLFKGMSWFANIMKAGIKLYGGHAVTNTKQVDNVLRISIAPINSAGSILDSKNQKIVEGDCLAIGHGLFPSTEITRLLKAKHIYDPYKGGWVPLIDDDFRSSIPGVYIAGDATGISGAFSAVQKGRIAGMTAVRDLNMMSSKKYKVKIKSERTTLKKNENFGKAAVLLMKFRSELIQTITSETIVCRCEDVYRSEIDEAIESGARDMNQLKAWTRCGMGPCQGRTCSEAIEAILASKVGSRELAGQWTGRTPFRPIPIDQIIGEYSYDDIPIPKDAPL</sequence>
<dbReference type="PRINTS" id="PR00469">
    <property type="entry name" value="PNDRDTASEII"/>
</dbReference>
<gene>
    <name evidence="4" type="ORF">METZ01_LOCUS132496</name>
</gene>
<dbReference type="InterPro" id="IPR023753">
    <property type="entry name" value="FAD/NAD-binding_dom"/>
</dbReference>
<dbReference type="Gene3D" id="1.10.10.1100">
    <property type="entry name" value="BFD-like [2Fe-2S]-binding domain"/>
    <property type="match status" value="1"/>
</dbReference>
<name>A0A381YSN5_9ZZZZ</name>
<evidence type="ECO:0000259" key="2">
    <source>
        <dbReference type="Pfam" id="PF04324"/>
    </source>
</evidence>
<keyword evidence="1" id="KW-0560">Oxidoreductase</keyword>
<evidence type="ECO:0008006" key="5">
    <source>
        <dbReference type="Google" id="ProtNLM"/>
    </source>
</evidence>
<dbReference type="Pfam" id="PF04324">
    <property type="entry name" value="Fer2_BFD"/>
    <property type="match status" value="1"/>
</dbReference>